<organism evidence="1 2">
    <name type="scientific">Rhizopus delemar (strain RA 99-880 / ATCC MYA-4621 / FGSC 9543 / NRRL 43880)</name>
    <name type="common">Mucormycosis agent</name>
    <name type="synonym">Rhizopus arrhizus var. delemar</name>
    <dbReference type="NCBI Taxonomy" id="246409"/>
    <lineage>
        <taxon>Eukaryota</taxon>
        <taxon>Fungi</taxon>
        <taxon>Fungi incertae sedis</taxon>
        <taxon>Mucoromycota</taxon>
        <taxon>Mucoromycotina</taxon>
        <taxon>Mucoromycetes</taxon>
        <taxon>Mucorales</taxon>
        <taxon>Mucorineae</taxon>
        <taxon>Rhizopodaceae</taxon>
        <taxon>Rhizopus</taxon>
    </lineage>
</organism>
<dbReference type="Proteomes" id="UP000009138">
    <property type="component" value="Unassembled WGS sequence"/>
</dbReference>
<evidence type="ECO:0000313" key="2">
    <source>
        <dbReference type="Proteomes" id="UP000009138"/>
    </source>
</evidence>
<evidence type="ECO:0000313" key="1">
    <source>
        <dbReference type="EMBL" id="EIE77228.1"/>
    </source>
</evidence>
<dbReference type="InParanoid" id="I1BLZ8"/>
<dbReference type="GeneID" id="93608904"/>
<keyword evidence="2" id="KW-1185">Reference proteome</keyword>
<reference evidence="1 2" key="1">
    <citation type="journal article" date="2009" name="PLoS Genet.">
        <title>Genomic analysis of the basal lineage fungus Rhizopus oryzae reveals a whole-genome duplication.</title>
        <authorList>
            <person name="Ma L.-J."/>
            <person name="Ibrahim A.S."/>
            <person name="Skory C."/>
            <person name="Grabherr M.G."/>
            <person name="Burger G."/>
            <person name="Butler M."/>
            <person name="Elias M."/>
            <person name="Idnurm A."/>
            <person name="Lang B.F."/>
            <person name="Sone T."/>
            <person name="Abe A."/>
            <person name="Calvo S.E."/>
            <person name="Corrochano L.M."/>
            <person name="Engels R."/>
            <person name="Fu J."/>
            <person name="Hansberg W."/>
            <person name="Kim J.-M."/>
            <person name="Kodira C.D."/>
            <person name="Koehrsen M.J."/>
            <person name="Liu B."/>
            <person name="Miranda-Saavedra D."/>
            <person name="O'Leary S."/>
            <person name="Ortiz-Castellanos L."/>
            <person name="Poulter R."/>
            <person name="Rodriguez-Romero J."/>
            <person name="Ruiz-Herrera J."/>
            <person name="Shen Y.-Q."/>
            <person name="Zeng Q."/>
            <person name="Galagan J."/>
            <person name="Birren B.W."/>
            <person name="Cuomo C.A."/>
            <person name="Wickes B.L."/>
        </authorList>
    </citation>
    <scope>NUCLEOTIDE SEQUENCE [LARGE SCALE GENOMIC DNA]</scope>
    <source>
        <strain evidence="2">RA 99-880 / ATCC MYA-4621 / FGSC 9543 / NRRL 43880</strain>
    </source>
</reference>
<protein>
    <recommendedName>
        <fullName evidence="3">Transposase Tc1-like domain-containing protein</fullName>
    </recommendedName>
</protein>
<dbReference type="VEuPathDB" id="FungiDB:RO3G_01932"/>
<dbReference type="EMBL" id="CH476732">
    <property type="protein sequence ID" value="EIE77228.1"/>
    <property type="molecule type" value="Genomic_DNA"/>
</dbReference>
<name>I1BLZ8_RHIO9</name>
<proteinExistence type="predicted"/>
<dbReference type="RefSeq" id="XP_067512624.1">
    <property type="nucleotide sequence ID" value="XM_067656523.1"/>
</dbReference>
<dbReference type="AlphaFoldDB" id="I1BLZ8"/>
<accession>I1BLZ8</accession>
<sequence>MSINYVAADVEFLNPEWTDHALLQVTLKADLLFDTGPGLWRANPVYSDSQNCPNVFSYSAITRSLNLNVKQVPGDMVFQAITFLKQDKSVREMEELTGLGKSTIRRLRKTHCSSVMRPNGGRSKVLSAADEHYYVRQLTKNCVPSAVKVTKCLENDIGKNVGVERVHKVLRKSVLGAIEKPKKPLLSTKNIRNKLSWCIAQSNSTVDD</sequence>
<evidence type="ECO:0008006" key="3">
    <source>
        <dbReference type="Google" id="ProtNLM"/>
    </source>
</evidence>
<gene>
    <name evidence="1" type="ORF">RO3G_01932</name>
</gene>